<organism evidence="1 2">
    <name type="scientific">Actinoalloteichus hymeniacidonis</name>
    <dbReference type="NCBI Taxonomy" id="340345"/>
    <lineage>
        <taxon>Bacteria</taxon>
        <taxon>Bacillati</taxon>
        <taxon>Actinomycetota</taxon>
        <taxon>Actinomycetes</taxon>
        <taxon>Pseudonocardiales</taxon>
        <taxon>Pseudonocardiaceae</taxon>
        <taxon>Actinoalloteichus</taxon>
    </lineage>
</organism>
<dbReference type="KEGG" id="ahm:TL08_20020"/>
<dbReference type="Proteomes" id="UP000095210">
    <property type="component" value="Chromosome"/>
</dbReference>
<accession>A0AAC9HSZ2</accession>
<keyword evidence="2" id="KW-1185">Reference proteome</keyword>
<dbReference type="AlphaFoldDB" id="A0AAC9HSZ2"/>
<reference evidence="2" key="1">
    <citation type="submission" date="2016-03" db="EMBL/GenBank/DDBJ databases">
        <title>Complete genome sequence of the type strain Actinoalloteichus hymeniacidonis DSM 45092.</title>
        <authorList>
            <person name="Schaffert L."/>
            <person name="Albersmeier A."/>
            <person name="Winkler A."/>
            <person name="Kalinowski J."/>
            <person name="Zotchev S."/>
            <person name="Ruckert C."/>
        </authorList>
    </citation>
    <scope>NUCLEOTIDE SEQUENCE [LARGE SCALE GENOMIC DNA]</scope>
    <source>
        <strain evidence="2">HPA177(T) (DSM 45092(T))</strain>
    </source>
</reference>
<protein>
    <submittedName>
        <fullName evidence="1">Uncharacterized protein</fullName>
    </submittedName>
</protein>
<proteinExistence type="predicted"/>
<dbReference type="SUPFAM" id="SSF53756">
    <property type="entry name" value="UDP-Glycosyltransferase/glycogen phosphorylase"/>
    <property type="match status" value="1"/>
</dbReference>
<evidence type="ECO:0000313" key="2">
    <source>
        <dbReference type="Proteomes" id="UP000095210"/>
    </source>
</evidence>
<evidence type="ECO:0000313" key="1">
    <source>
        <dbReference type="EMBL" id="AOS64795.1"/>
    </source>
</evidence>
<name>A0AAC9HSZ2_9PSEU</name>
<gene>
    <name evidence="1" type="ORF">TL08_20020</name>
</gene>
<dbReference type="RefSeq" id="WP_236750342.1">
    <property type="nucleotide sequence ID" value="NZ_CP014859.1"/>
</dbReference>
<sequence length="382" mass="41582">MLVPHLVAGVRLLDVLPLLETDHRIQVVTTVSGSEENWPGAAEFAREHGGIVMPWHQAQRTRFDLVLAAARTDVDRVHGPVLTLPHGASLLKSRLRPADPASGFRPEHGLGRQHLVRDGRLVSAALALTHDDELAVLRQSCPEAVSTAVVAGDVCFDRLLASLPYRDLYRRALGVDDGRRLVVVTSTWTPQSGFGEHHDLFSRIVEGLPREDFQVVGILHPNAWTVHGRRQITAWLSEAMQAGLRMVPPEEGWRAALVAADCVIGDHGSVTQYAAGLGRPVLLAAHPRFQLRAESLAAKVAEHAELLNLRCPIRAQVDAAMASWPSHIGEVLAGALTSRQGQASGILRQLMYRILGLPEPSRRLPVSPVPLPATLSFDGRTL</sequence>
<dbReference type="EMBL" id="CP014859">
    <property type="protein sequence ID" value="AOS64795.1"/>
    <property type="molecule type" value="Genomic_DNA"/>
</dbReference>